<comment type="caution">
    <text evidence="1">The sequence shown here is derived from an EMBL/GenBank/DDBJ whole genome shotgun (WGS) entry which is preliminary data.</text>
</comment>
<protein>
    <submittedName>
        <fullName evidence="1">Uncharacterized protein</fullName>
    </submittedName>
</protein>
<proteinExistence type="predicted"/>
<dbReference type="EMBL" id="MU970158">
    <property type="protein sequence ID" value="KAK9319842.1"/>
    <property type="molecule type" value="Genomic_DNA"/>
</dbReference>
<keyword evidence="2" id="KW-1185">Reference proteome</keyword>
<evidence type="ECO:0000313" key="1">
    <source>
        <dbReference type="EMBL" id="KAK9319842.1"/>
    </source>
</evidence>
<name>A0ACC3TG43_9ASCO</name>
<reference evidence="2" key="1">
    <citation type="journal article" date="2024" name="Front. Bioeng. Biotechnol.">
        <title>Genome-scale model development and genomic sequencing of the oleaginous clade Lipomyces.</title>
        <authorList>
            <person name="Czajka J.J."/>
            <person name="Han Y."/>
            <person name="Kim J."/>
            <person name="Mondo S.J."/>
            <person name="Hofstad B.A."/>
            <person name="Robles A."/>
            <person name="Haridas S."/>
            <person name="Riley R."/>
            <person name="LaButti K."/>
            <person name="Pangilinan J."/>
            <person name="Andreopoulos W."/>
            <person name="Lipzen A."/>
            <person name="Yan J."/>
            <person name="Wang M."/>
            <person name="Ng V."/>
            <person name="Grigoriev I.V."/>
            <person name="Spatafora J.W."/>
            <person name="Magnuson J.K."/>
            <person name="Baker S.E."/>
            <person name="Pomraning K.R."/>
        </authorList>
    </citation>
    <scope>NUCLEOTIDE SEQUENCE [LARGE SCALE GENOMIC DNA]</scope>
    <source>
        <strain evidence="2">CBS 10300</strain>
    </source>
</reference>
<evidence type="ECO:0000313" key="2">
    <source>
        <dbReference type="Proteomes" id="UP001489719"/>
    </source>
</evidence>
<sequence>MLKMKMIFIHVQELRDRRLGVVCIPVSDIECTVGIFLISSRQGNILDRNWIDFDPYEREHFLISPDDQFPAGVIYSDGLDATVYSISVNDDCLY</sequence>
<dbReference type="Proteomes" id="UP001489719">
    <property type="component" value="Unassembled WGS sequence"/>
</dbReference>
<organism evidence="1 2">
    <name type="scientific">Lipomyces orientalis</name>
    <dbReference type="NCBI Taxonomy" id="1233043"/>
    <lineage>
        <taxon>Eukaryota</taxon>
        <taxon>Fungi</taxon>
        <taxon>Dikarya</taxon>
        <taxon>Ascomycota</taxon>
        <taxon>Saccharomycotina</taxon>
        <taxon>Lipomycetes</taxon>
        <taxon>Lipomycetales</taxon>
        <taxon>Lipomycetaceae</taxon>
        <taxon>Lipomyces</taxon>
    </lineage>
</organism>
<accession>A0ACC3TG43</accession>
<gene>
    <name evidence="1" type="ORF">V1517DRAFT_331199</name>
</gene>